<dbReference type="PANTHER" id="PTHR13510">
    <property type="entry name" value="FYVE-FINGER-CONTAINING RAB5 EFFECTOR PROTEIN RABENOSYN-5-RELATED"/>
    <property type="match status" value="1"/>
</dbReference>
<feature type="region of interest" description="Disordered" evidence="5">
    <location>
        <begin position="435"/>
        <end position="476"/>
    </location>
</feature>
<evidence type="ECO:0000313" key="10">
    <source>
        <dbReference type="Proteomes" id="UP000266196"/>
    </source>
</evidence>
<protein>
    <recommendedName>
        <fullName evidence="6">FYVE-type domain-containing protein</fullName>
    </recommendedName>
</protein>
<evidence type="ECO:0000256" key="3">
    <source>
        <dbReference type="ARBA" id="ARBA00022833"/>
    </source>
</evidence>
<keyword evidence="2 4" id="KW-0863">Zinc-finger</keyword>
<reference evidence="9 10" key="1">
    <citation type="submission" date="2018-08" db="EMBL/GenBank/DDBJ databases">
        <title>Aphanomyces genome sequencing and annotation.</title>
        <authorList>
            <person name="Minardi D."/>
            <person name="Oidtmann B."/>
            <person name="Van Der Giezen M."/>
            <person name="Studholme D.J."/>
        </authorList>
    </citation>
    <scope>NUCLEOTIDE SEQUENCE [LARGE SCALE GENOMIC DNA]</scope>
    <source>
        <strain evidence="8 10">197901</strain>
        <strain evidence="7 9">SA</strain>
    </source>
</reference>
<dbReference type="Pfam" id="PF01363">
    <property type="entry name" value="FYVE"/>
    <property type="match status" value="1"/>
</dbReference>
<dbReference type="PANTHER" id="PTHR13510:SF44">
    <property type="entry name" value="RABENOSYN-5"/>
    <property type="match status" value="1"/>
</dbReference>
<proteinExistence type="predicted"/>
<dbReference type="InterPro" id="IPR011011">
    <property type="entry name" value="Znf_FYVE_PHD"/>
</dbReference>
<evidence type="ECO:0000256" key="5">
    <source>
        <dbReference type="SAM" id="MobiDB-lite"/>
    </source>
</evidence>
<dbReference type="CDD" id="cd00065">
    <property type="entry name" value="FYVE_like_SF"/>
    <property type="match status" value="1"/>
</dbReference>
<sequence length="565" mass="63848">MDREGLTSAFASLCLNVIHVYRWVLGGICPPPIDVGTDRTAIEMSFVTPQTQRRSVMTMTDFDSTDRRSTVDQSVTPLYLHPPPPHHQHPPPPGDTKPPSKPRMPMLQTYERGQKYQLKLEEKIKTWQTLAAKQRVFKATPLPKQYKYTKARNTSNGDAAAAGSGRRSLPDEKTKIEAEKKQLSVDMLLLLNALAKSHKQIAPQVVPVRRSNDITDPQYEGFSAHTKLRASIDDVAGFFELDTPHKAQAYARIMGEIVLDKRRLYTLVERPISDRESQPLHFVSVEWLMLKMPLGFNTRDVCYLESSDSGVLDYYRVAFGKANGTMVKHVSKALADRHLKHATAMALNLEEYFISQRVRPMLDVPVGHFQSKKAVEYCMHCYNRIAWHATKRQCRGCGDVACARCSCVWYLPLDQKKTTKVQLCHGCITGDMDRNKRRYTHHHPPPPPPSPRQSMYSDDNQSTFAEPNNDRPSVASSIHPSIAVSSLHPHSQRYSLPQRAHSSSCVVSLVGSEYPRSSFSMDTDQATELYVLSPSQWRVSEDVSSAIRDGMLTFHSDASAIYLRR</sequence>
<organism evidence="7 9">
    <name type="scientific">Aphanomyces astaci</name>
    <name type="common">Crayfish plague agent</name>
    <dbReference type="NCBI Taxonomy" id="112090"/>
    <lineage>
        <taxon>Eukaryota</taxon>
        <taxon>Sar</taxon>
        <taxon>Stramenopiles</taxon>
        <taxon>Oomycota</taxon>
        <taxon>Saprolegniomycetes</taxon>
        <taxon>Saprolegniales</taxon>
        <taxon>Verrucalvaceae</taxon>
        <taxon>Aphanomyces</taxon>
    </lineage>
</organism>
<comment type="caution">
    <text evidence="7">The sequence shown here is derived from an EMBL/GenBank/DDBJ whole genome shotgun (WGS) entry which is preliminary data.</text>
</comment>
<dbReference type="EMBL" id="QUTC01006395">
    <property type="protein sequence ID" value="RHY52342.1"/>
    <property type="molecule type" value="Genomic_DNA"/>
</dbReference>
<keyword evidence="1" id="KW-0479">Metal-binding</keyword>
<feature type="compositionally biased region" description="Pro residues" evidence="5">
    <location>
        <begin position="90"/>
        <end position="102"/>
    </location>
</feature>
<evidence type="ECO:0000256" key="4">
    <source>
        <dbReference type="PROSITE-ProRule" id="PRU00091"/>
    </source>
</evidence>
<evidence type="ECO:0000313" key="8">
    <source>
        <dbReference type="EMBL" id="RHZ05660.1"/>
    </source>
</evidence>
<feature type="compositionally biased region" description="Basic residues" evidence="5">
    <location>
        <begin position="435"/>
        <end position="444"/>
    </location>
</feature>
<gene>
    <name evidence="8" type="ORF">DYB31_007300</name>
    <name evidence="7" type="ORF">DYB38_005242</name>
</gene>
<dbReference type="GO" id="GO:0008270">
    <property type="term" value="F:zinc ion binding"/>
    <property type="evidence" value="ECO:0007669"/>
    <property type="project" value="UniProtKB-KW"/>
</dbReference>
<evidence type="ECO:0000259" key="6">
    <source>
        <dbReference type="PROSITE" id="PS50178"/>
    </source>
</evidence>
<feature type="region of interest" description="Disordered" evidence="5">
    <location>
        <begin position="57"/>
        <end position="105"/>
    </location>
</feature>
<evidence type="ECO:0000256" key="1">
    <source>
        <dbReference type="ARBA" id="ARBA00022723"/>
    </source>
</evidence>
<dbReference type="SUPFAM" id="SSF57903">
    <property type="entry name" value="FYVE/PHD zinc finger"/>
    <property type="match status" value="1"/>
</dbReference>
<keyword evidence="3" id="KW-0862">Zinc</keyword>
<dbReference type="InterPro" id="IPR000306">
    <property type="entry name" value="Znf_FYVE"/>
</dbReference>
<name>A0A397CTU2_APHAT</name>
<dbReference type="InterPro" id="IPR017455">
    <property type="entry name" value="Znf_FYVE-rel"/>
</dbReference>
<dbReference type="PROSITE" id="PS50178">
    <property type="entry name" value="ZF_FYVE"/>
    <property type="match status" value="1"/>
</dbReference>
<accession>A0A397CTU2</accession>
<evidence type="ECO:0000313" key="9">
    <source>
        <dbReference type="Proteomes" id="UP000265716"/>
    </source>
</evidence>
<dbReference type="Gene3D" id="3.30.40.10">
    <property type="entry name" value="Zinc/RING finger domain, C3HC4 (zinc finger)"/>
    <property type="match status" value="1"/>
</dbReference>
<dbReference type="EMBL" id="QUTE01012992">
    <property type="protein sequence ID" value="RHZ05660.1"/>
    <property type="molecule type" value="Genomic_DNA"/>
</dbReference>
<dbReference type="Proteomes" id="UP000266196">
    <property type="component" value="Unassembled WGS sequence"/>
</dbReference>
<feature type="domain" description="FYVE-type" evidence="6">
    <location>
        <begin position="372"/>
        <end position="427"/>
    </location>
</feature>
<evidence type="ECO:0000256" key="2">
    <source>
        <dbReference type="ARBA" id="ARBA00022771"/>
    </source>
</evidence>
<feature type="region of interest" description="Disordered" evidence="5">
    <location>
        <begin position="151"/>
        <end position="173"/>
    </location>
</feature>
<feature type="compositionally biased region" description="Polar residues" evidence="5">
    <location>
        <begin position="452"/>
        <end position="476"/>
    </location>
</feature>
<dbReference type="InterPro" id="IPR013083">
    <property type="entry name" value="Znf_RING/FYVE/PHD"/>
</dbReference>
<dbReference type="Proteomes" id="UP000265716">
    <property type="component" value="Unassembled WGS sequence"/>
</dbReference>
<dbReference type="VEuPathDB" id="FungiDB:H257_03027"/>
<evidence type="ECO:0000313" key="7">
    <source>
        <dbReference type="EMBL" id="RHY52342.1"/>
    </source>
</evidence>
<dbReference type="AlphaFoldDB" id="A0A397CTU2"/>
<dbReference type="InterPro" id="IPR052727">
    <property type="entry name" value="Rab4/Rab5_effector"/>
</dbReference>